<dbReference type="PROSITE" id="PS50995">
    <property type="entry name" value="HTH_MARR_2"/>
    <property type="match status" value="1"/>
</dbReference>
<keyword evidence="3" id="KW-0804">Transcription</keyword>
<keyword evidence="6" id="KW-1185">Reference proteome</keyword>
<evidence type="ECO:0000256" key="2">
    <source>
        <dbReference type="ARBA" id="ARBA00023125"/>
    </source>
</evidence>
<dbReference type="Pfam" id="PF12802">
    <property type="entry name" value="MarR_2"/>
    <property type="match status" value="1"/>
</dbReference>
<dbReference type="InterPro" id="IPR011991">
    <property type="entry name" value="ArsR-like_HTH"/>
</dbReference>
<dbReference type="InterPro" id="IPR000835">
    <property type="entry name" value="HTH_MarR-typ"/>
</dbReference>
<reference evidence="5 6" key="1">
    <citation type="submission" date="2017-05" db="EMBL/GenBank/DDBJ databases">
        <title>Genome Analysis of Maritalea myrionectae HL2708#5.</title>
        <authorList>
            <consortium name="Cotde Inc.-PKNU"/>
            <person name="Jang D."/>
            <person name="Oh H.-M."/>
        </authorList>
    </citation>
    <scope>NUCLEOTIDE SEQUENCE [LARGE SCALE GENOMIC DNA]</scope>
    <source>
        <strain evidence="5 6">HL2708#5</strain>
    </source>
</reference>
<gene>
    <name evidence="5" type="ORF">MXMO3_01569</name>
</gene>
<dbReference type="InterPro" id="IPR036388">
    <property type="entry name" value="WH-like_DNA-bd_sf"/>
</dbReference>
<dbReference type="CDD" id="cd00090">
    <property type="entry name" value="HTH_ARSR"/>
    <property type="match status" value="1"/>
</dbReference>
<organism evidence="5 6">
    <name type="scientific">Maritalea myrionectae</name>
    <dbReference type="NCBI Taxonomy" id="454601"/>
    <lineage>
        <taxon>Bacteria</taxon>
        <taxon>Pseudomonadati</taxon>
        <taxon>Pseudomonadota</taxon>
        <taxon>Alphaproteobacteria</taxon>
        <taxon>Hyphomicrobiales</taxon>
        <taxon>Devosiaceae</taxon>
        <taxon>Maritalea</taxon>
    </lineage>
</organism>
<sequence length="152" mass="16942">MSKSGQIPDTQSQEAQKELERCVLRNTRAASRMMTRNFAKRLGRFEITTEQFSLIASLAGAEHDSVSGLADYLAIERSTLSRNLSLLERKGVVQKRRADKGNGVVYSLTPKGQALFEKMVPHWQAAQDAILEVVSREELDAALNVLQRVAKL</sequence>
<keyword evidence="2" id="KW-0238">DNA-binding</keyword>
<evidence type="ECO:0000313" key="6">
    <source>
        <dbReference type="Proteomes" id="UP000258927"/>
    </source>
</evidence>
<dbReference type="KEGG" id="mmyr:MXMO3_01569"/>
<dbReference type="GO" id="GO:0003677">
    <property type="term" value="F:DNA binding"/>
    <property type="evidence" value="ECO:0007669"/>
    <property type="project" value="UniProtKB-KW"/>
</dbReference>
<dbReference type="PANTHER" id="PTHR42756:SF1">
    <property type="entry name" value="TRANSCRIPTIONAL REPRESSOR OF EMRAB OPERON"/>
    <property type="match status" value="1"/>
</dbReference>
<dbReference type="SUPFAM" id="SSF46785">
    <property type="entry name" value="Winged helix' DNA-binding domain"/>
    <property type="match status" value="1"/>
</dbReference>
<proteinExistence type="predicted"/>
<evidence type="ECO:0000313" key="5">
    <source>
        <dbReference type="EMBL" id="AVX04099.1"/>
    </source>
</evidence>
<dbReference type="GO" id="GO:0003700">
    <property type="term" value="F:DNA-binding transcription factor activity"/>
    <property type="evidence" value="ECO:0007669"/>
    <property type="project" value="InterPro"/>
</dbReference>
<keyword evidence="1" id="KW-0805">Transcription regulation</keyword>
<accession>A0A2R4ME00</accession>
<dbReference type="AlphaFoldDB" id="A0A2R4ME00"/>
<dbReference type="PANTHER" id="PTHR42756">
    <property type="entry name" value="TRANSCRIPTIONAL REGULATOR, MARR"/>
    <property type="match status" value="1"/>
</dbReference>
<dbReference type="SMART" id="SM00418">
    <property type="entry name" value="HTH_ARSR"/>
    <property type="match status" value="1"/>
</dbReference>
<evidence type="ECO:0000256" key="1">
    <source>
        <dbReference type="ARBA" id="ARBA00023015"/>
    </source>
</evidence>
<evidence type="ECO:0000259" key="4">
    <source>
        <dbReference type="PROSITE" id="PS50995"/>
    </source>
</evidence>
<dbReference type="InterPro" id="IPR036390">
    <property type="entry name" value="WH_DNA-bd_sf"/>
</dbReference>
<dbReference type="RefSeq" id="WP_162889179.1">
    <property type="nucleotide sequence ID" value="NZ_CP021330.1"/>
</dbReference>
<feature type="domain" description="HTH marR-type" evidence="4">
    <location>
        <begin position="16"/>
        <end position="151"/>
    </location>
</feature>
<dbReference type="STRING" id="1122213.GCA_000423365_01221"/>
<protein>
    <recommendedName>
        <fullName evidence="4">HTH marR-type domain-containing protein</fullName>
    </recommendedName>
</protein>
<name>A0A2R4ME00_9HYPH</name>
<dbReference type="SMART" id="SM00347">
    <property type="entry name" value="HTH_MARR"/>
    <property type="match status" value="1"/>
</dbReference>
<evidence type="ECO:0000256" key="3">
    <source>
        <dbReference type="ARBA" id="ARBA00023163"/>
    </source>
</evidence>
<dbReference type="InterPro" id="IPR001845">
    <property type="entry name" value="HTH_ArsR_DNA-bd_dom"/>
</dbReference>
<dbReference type="Proteomes" id="UP000258927">
    <property type="component" value="Chromosome"/>
</dbReference>
<dbReference type="Gene3D" id="1.10.10.10">
    <property type="entry name" value="Winged helix-like DNA-binding domain superfamily/Winged helix DNA-binding domain"/>
    <property type="match status" value="1"/>
</dbReference>
<dbReference type="EMBL" id="CP021330">
    <property type="protein sequence ID" value="AVX04099.1"/>
    <property type="molecule type" value="Genomic_DNA"/>
</dbReference>